<sequence>MLLKMTDIVLKPACSSEKTDYILFDIVPPILVKIENGNLFIRDVSAALKYGPNDSPIIELPLDTVRCALCIRSEDDVFMGYIELGEELVIFRKEPELKRRFDLEAKMANGLVPSMILFTMASGIKERNSQDHTLAKNPKNDDGRQQNLSVFFFGDDEEMWGADLLNICGDTFYERIANGNAKENLDSCLRSYDLAWHMLPPDAPEHPAYQFDAALAYYNRFQLFEKLSDIDHALSLFQAVVDATPDEDRRLPFRVRTQGLAWDARFERSQSLTDLSNSISSQRRVVQLCPENDADLPALLNNFGVALEMHFDKSGNLADLSEAISSLQRAIALAPSGQGDLPSMVGNLGLFLQKRFQQAGAAIDLLTAISSFREALNLTPAGDAGERRRWQSSLATALRLRYEDGRDAGELSYLSESIEILQQVIKETPTGDDDLPTRFDLSKAVEFFQKALDLTPDGDSILPSRLTNLGEALHQRFDREGKQDDLSKALSLHRHAIQIATQTHPTDLHIYFTNLGVALKSEFLRSGDMGKLSEAVSSFRKAITVTPPNHPDLSSRLNNLGEMLRTRYGRSGVLQDLSEAISTLEEATANPTDPAAKSDVGTFFNNLALAYLSRFQLLEDPVDLSKAISSENTSIKLTPAEHQRLPVLLNNLESISSLKRAVDLTRNLPDLPGWMNNLALAYRRRFEHAGNLQDLNEAIQIHGRVINLTPENHPSLSRWYNSLGIARQALLARTNDSTLITTVLSHYRQAATLVTGIPSDRIRSARRWAEFSMQHDQSQVLESYGVAIDLLSEYAGMGKTLESRHASLANVADLASAAATAAISKGKDQLALEWLEHGRCVVWTQLNQLRTPLDALSAKHPEIAERFQRASIALDQAGTREIDPTSISESMEKKVSLEEEAINHMKRADEYNHLLKEIRHLPGFSDFLRPRKASEMFSRLPKNGAVVLINVHEEKCYAMILVNQPEIRLVTIPLKHVSRKWAVDLRSRLMVCLSSRSVTRDSEIDRDSVIDRAGHPMRASPQKIHSILRTLWVDLVKPILDAIIGCHAPTKYPFRLWWCATGPLAFLPLHAAGIYEEGGASVSDYAISSYVPNISTLINKDNTTEATPRMLLISQSTAEHMAHIPGADSETEIIFDLGRKHDLEAFRLSGEDATVNEVQERMPMYRWVHLACHATQYPLRPLKSAFHLLDGELDISEIIKLKIPDADFAFLSACQTSTGDQELSNEAVHLAAGMLAAGYRSVVSTMWSIKDSYGPEVAELFYSHFLEGAGEDRKVWPNGTSAAHALHRAVQSLRKKLGDTDVSLLTWVPFFLSSVDEDLRVGELVSELGGREAFAVCRNWRNVARSTPQLWSSIVINANHDDMAYAEFIKEWFRRSGDLPLSIKLRRTYTSHDRLGHDVTASQTAILDTVNHHSPRWESLDLSVATHPDPPHMWKSIYDVDIADPAAYIVRKPIAHLDVLFDLKSIRPSPTNVYLDGVTVEAVNISWHRLTHGHLRSTAVDYVELLRNSPAMTHLVLEDMVYYPAERDAPLHPMKHCSLQSLNIASSNGTEFFLDRIMLPSLGDLSIEDHSAGLTAVTDLITRSECPLKCLSAVVREETPNVEHRVIYLLEHTPALVELTLRCLTHTVAETLFRRPGPSGVVDNGPSGEFLPLLHTMTIGTRMKFSWASVVEMLETLPGTFSSPRSALKQFNVPTVTPTPSLDDSSNSIGFPQFLCIDPMTSEAPSEEAAIAQDSPPAAGSGPSNGPGRSASKKRRIPGACDICKRKKSASPPILSFLRDGPDRQKSHAEFEWPGNSGEMPDNKCTNCLQFGYECTHKEVTKTLGSAKSYVESLEARLEKMDQLLSKLLPGINVTEEVDRLTAKEEAEPEVLPRNDDDHLEMMLTLQLSRLKLNPPVNRFFGKSSSMQLVLTALNLKQEYTGVPLKPPRRESVKRSEFWSLPPITHSPPEDLIPSLVDAYFVEFNYFLPLLHRPTFEKDVAEKLHLTNHMFAATLLLVSEGSDNWRSSGWKWYEQVKVMRRSLFHRTTLYELQMLALHVMFAQASETPQGIWAEIGFALRLTQEVGAHRKRNKATEPNAEDELWKRAFWVIMCLDRHVSSSSGRACGLHDEDFDLEMPIECDDEYWDAGFEQPEGKPSSISFFNNYIRLMDILEYAMRTIYSIKRPGTALGNTPQRSEQQVIAELDSAMNGWMDAVPNHLRWSPNRENPTFLKQSAALHATYYYLQIFIHRPFIPSPRNPAPIAFPSLAICTNAARSCCHVLEAYHKIAALHSAALQKTLFTAAVILLLNIWSGKRSGYAPNPKREMEDVQKCMQIFKDLETRWASAGRLWDILRELAFAGDVSILNHPAPPPAPVRNKRPREADESECSTPTSSSADSPPPSATDQPRSVAGRRRVSMSPTSSMNGRRAASEVRPNVSPLVPHKTEAAPSPTPLNFSLPMYSNELGRLPIYGQFNFLDPGGSPNPSPLNPAARPMPMGPFGGFSGVNPLSAAAAGTGGPQPYTFDPFVLSSLPGVLPSPATNTAGNSQSTLHPYVMDALFNGRTIQSLGLMNQMNSLLQGIPPDTTTNPPLSSMTPADFAALLANSGGPFGGGGAAGGPSDVGGTPAEAETESMPADPMSSRFGTMSAMDIDTMTMWSTAPTSLELDDWSSYISSVEQMTQGFSLSLKFAILSLIPTHLRANPSLSVLIKYPARWRSKTVSMTRITNFGRKRTYLQAEFAPDEPKPSTSSPTAISSHSRQQTYDENSHEALKDSSTLPPPKKKRKRTPKSKRDGYAAQKAAEAAAAAGDGGSAVADPSINMDAGPSDMLEEPKKSSKSAKKKIREKKRKEKFVSASQSRRLKRINEKLENTTCFACREKGHAAKDCPSKSGEGGAEGGKTGVVGICYRCGSKKHSLSKCKKPNNPEDPYPYASCFVCNGKGHLASACPQNKAKGVYPNGGCCKLCGDTSHLARDCTIRTKVVDPATLVGTGREGGADEDDFHVMRRTTAELDRGENHEDKVKRVLSVQTGVLSGKPVALANSSPAKKKVVVFK</sequence>
<evidence type="ECO:0000256" key="1">
    <source>
        <dbReference type="ARBA" id="ARBA00022664"/>
    </source>
</evidence>
<dbReference type="PROSITE" id="PS50158">
    <property type="entry name" value="ZF_CCHC"/>
    <property type="match status" value="2"/>
</dbReference>
<dbReference type="PANTHER" id="PTHR46910:SF38">
    <property type="entry name" value="ZN(2)-C6 FUNGAL-TYPE DOMAIN-CONTAINING PROTEIN"/>
    <property type="match status" value="1"/>
</dbReference>
<dbReference type="GO" id="GO:0008270">
    <property type="term" value="F:zinc ion binding"/>
    <property type="evidence" value="ECO:0007669"/>
    <property type="project" value="UniProtKB-KW"/>
</dbReference>
<feature type="compositionally biased region" description="Low complexity" evidence="5">
    <location>
        <begin position="2727"/>
        <end position="2739"/>
    </location>
</feature>
<feature type="compositionally biased region" description="Low complexity" evidence="5">
    <location>
        <begin position="1735"/>
        <end position="1750"/>
    </location>
</feature>
<feature type="region of interest" description="Disordered" evidence="5">
    <location>
        <begin position="2591"/>
        <end position="2623"/>
    </location>
</feature>
<dbReference type="CDD" id="cd12148">
    <property type="entry name" value="fungal_TF_MHR"/>
    <property type="match status" value="1"/>
</dbReference>
<dbReference type="PROSITE" id="PS50005">
    <property type="entry name" value="TPR"/>
    <property type="match status" value="1"/>
</dbReference>
<feature type="repeat" description="TPR" evidence="4">
    <location>
        <begin position="214"/>
        <end position="247"/>
    </location>
</feature>
<evidence type="ECO:0000256" key="4">
    <source>
        <dbReference type="PROSITE-ProRule" id="PRU00339"/>
    </source>
</evidence>
<organism evidence="7 8">
    <name type="scientific">Agrocybe chaxingu</name>
    <dbReference type="NCBI Taxonomy" id="84603"/>
    <lineage>
        <taxon>Eukaryota</taxon>
        <taxon>Fungi</taxon>
        <taxon>Dikarya</taxon>
        <taxon>Basidiomycota</taxon>
        <taxon>Agaricomycotina</taxon>
        <taxon>Agaricomycetes</taxon>
        <taxon>Agaricomycetidae</taxon>
        <taxon>Agaricales</taxon>
        <taxon>Agaricineae</taxon>
        <taxon>Strophariaceae</taxon>
        <taxon>Agrocybe</taxon>
    </lineage>
</organism>
<dbReference type="SMART" id="SM00906">
    <property type="entry name" value="Fungal_trans"/>
    <property type="match status" value="1"/>
</dbReference>
<dbReference type="GO" id="GO:0000981">
    <property type="term" value="F:DNA-binding transcription factor activity, RNA polymerase II-specific"/>
    <property type="evidence" value="ECO:0007669"/>
    <property type="project" value="InterPro"/>
</dbReference>
<feature type="region of interest" description="Disordered" evidence="5">
    <location>
        <begin position="1774"/>
        <end position="1795"/>
    </location>
</feature>
<dbReference type="EMBL" id="JANKHO010000422">
    <property type="protein sequence ID" value="KAJ3510136.1"/>
    <property type="molecule type" value="Genomic_DNA"/>
</dbReference>
<dbReference type="InterPro" id="IPR011990">
    <property type="entry name" value="TPR-like_helical_dom_sf"/>
</dbReference>
<keyword evidence="4" id="KW-0802">TPR repeat</keyword>
<feature type="domain" description="CCHC-type" evidence="6">
    <location>
        <begin position="2854"/>
        <end position="2869"/>
    </location>
</feature>
<dbReference type="SUPFAM" id="SSF48452">
    <property type="entry name" value="TPR-like"/>
    <property type="match status" value="1"/>
</dbReference>
<dbReference type="InterPro" id="IPR007219">
    <property type="entry name" value="XnlR_reg_dom"/>
</dbReference>
<dbReference type="Proteomes" id="UP001148786">
    <property type="component" value="Unassembled WGS sequence"/>
</dbReference>
<feature type="region of interest" description="Disordered" evidence="5">
    <location>
        <begin position="2348"/>
        <end position="2434"/>
    </location>
</feature>
<dbReference type="Gene3D" id="4.10.240.10">
    <property type="entry name" value="Zn(2)-C6 fungal-type DNA-binding domain"/>
    <property type="match status" value="1"/>
</dbReference>
<dbReference type="OrthoDB" id="9991317at2759"/>
<feature type="domain" description="CCHC-type" evidence="6">
    <location>
        <begin position="2915"/>
        <end position="2930"/>
    </location>
</feature>
<dbReference type="Gene3D" id="4.10.60.10">
    <property type="entry name" value="Zinc finger, CCHC-type"/>
    <property type="match status" value="2"/>
</dbReference>
<keyword evidence="8" id="KW-1185">Reference proteome</keyword>
<evidence type="ECO:0000313" key="8">
    <source>
        <dbReference type="Proteomes" id="UP001148786"/>
    </source>
</evidence>
<dbReference type="SUPFAM" id="SSF57756">
    <property type="entry name" value="Retrovirus zinc finger-like domains"/>
    <property type="match status" value="2"/>
</dbReference>
<dbReference type="InterPro" id="IPR036864">
    <property type="entry name" value="Zn2-C6_fun-type_DNA-bd_sf"/>
</dbReference>
<feature type="region of interest" description="Disordered" evidence="5">
    <location>
        <begin position="1725"/>
        <end position="1756"/>
    </location>
</feature>
<feature type="region of interest" description="Disordered" evidence="5">
    <location>
        <begin position="2719"/>
        <end position="2839"/>
    </location>
</feature>
<dbReference type="InterPro" id="IPR024983">
    <property type="entry name" value="CHAT_dom"/>
</dbReference>
<dbReference type="InterPro" id="IPR036875">
    <property type="entry name" value="Znf_CCHC_sf"/>
</dbReference>
<protein>
    <recommendedName>
        <fullName evidence="6">CCHC-type domain-containing protein</fullName>
    </recommendedName>
</protein>
<accession>A0A9W8K1Z6</accession>
<evidence type="ECO:0000259" key="6">
    <source>
        <dbReference type="PROSITE" id="PS50158"/>
    </source>
</evidence>
<dbReference type="GO" id="GO:0003677">
    <property type="term" value="F:DNA binding"/>
    <property type="evidence" value="ECO:0007669"/>
    <property type="project" value="InterPro"/>
</dbReference>
<dbReference type="Pfam" id="PF04082">
    <property type="entry name" value="Fungal_trans"/>
    <property type="match status" value="1"/>
</dbReference>
<evidence type="ECO:0000256" key="3">
    <source>
        <dbReference type="PROSITE-ProRule" id="PRU00047"/>
    </source>
</evidence>
<evidence type="ECO:0000256" key="2">
    <source>
        <dbReference type="ARBA" id="ARBA00023242"/>
    </source>
</evidence>
<dbReference type="Pfam" id="PF13374">
    <property type="entry name" value="TPR_10"/>
    <property type="match status" value="1"/>
</dbReference>
<evidence type="ECO:0000313" key="7">
    <source>
        <dbReference type="EMBL" id="KAJ3510136.1"/>
    </source>
</evidence>
<keyword evidence="3" id="KW-0862">Zinc</keyword>
<dbReference type="GO" id="GO:0006397">
    <property type="term" value="P:mRNA processing"/>
    <property type="evidence" value="ECO:0007669"/>
    <property type="project" value="UniProtKB-KW"/>
</dbReference>
<feature type="compositionally biased region" description="Basic residues" evidence="5">
    <location>
        <begin position="2761"/>
        <end position="2770"/>
    </location>
</feature>
<reference evidence="7" key="1">
    <citation type="submission" date="2022-07" db="EMBL/GenBank/DDBJ databases">
        <title>Genome Sequence of Agrocybe chaxingu.</title>
        <authorList>
            <person name="Buettner E."/>
        </authorList>
    </citation>
    <scope>NUCLEOTIDE SEQUENCE</scope>
    <source>
        <strain evidence="7">MP-N11</strain>
    </source>
</reference>
<dbReference type="PANTHER" id="PTHR46910">
    <property type="entry name" value="TRANSCRIPTION FACTOR PDR1"/>
    <property type="match status" value="1"/>
</dbReference>
<dbReference type="SMART" id="SM00343">
    <property type="entry name" value="ZnF_C2HC"/>
    <property type="match status" value="4"/>
</dbReference>
<dbReference type="InterPro" id="IPR019734">
    <property type="entry name" value="TPR_rpt"/>
</dbReference>
<proteinExistence type="predicted"/>
<dbReference type="Gene3D" id="1.25.40.10">
    <property type="entry name" value="Tetratricopeptide repeat domain"/>
    <property type="match status" value="3"/>
</dbReference>
<dbReference type="InterPro" id="IPR050987">
    <property type="entry name" value="AtrR-like"/>
</dbReference>
<feature type="compositionally biased region" description="Low complexity" evidence="5">
    <location>
        <begin position="2776"/>
        <end position="2796"/>
    </location>
</feature>
<dbReference type="SUPFAM" id="SSF81901">
    <property type="entry name" value="HCP-like"/>
    <property type="match status" value="1"/>
</dbReference>
<dbReference type="InterPro" id="IPR001878">
    <property type="entry name" value="Znf_CCHC"/>
</dbReference>
<dbReference type="Pfam" id="PF12770">
    <property type="entry name" value="CHAT"/>
    <property type="match status" value="1"/>
</dbReference>
<keyword evidence="1" id="KW-0507">mRNA processing</keyword>
<evidence type="ECO:0000256" key="5">
    <source>
        <dbReference type="SAM" id="MobiDB-lite"/>
    </source>
</evidence>
<comment type="caution">
    <text evidence="7">The sequence shown here is derived from an EMBL/GenBank/DDBJ whole genome shotgun (WGS) entry which is preliminary data.</text>
</comment>
<feature type="compositionally biased region" description="Basic residues" evidence="5">
    <location>
        <begin position="2816"/>
        <end position="2831"/>
    </location>
</feature>
<gene>
    <name evidence="7" type="ORF">NLJ89_g4847</name>
</gene>
<feature type="compositionally biased region" description="Basic and acidic residues" evidence="5">
    <location>
        <begin position="1780"/>
        <end position="1791"/>
    </location>
</feature>
<feature type="compositionally biased region" description="Gly residues" evidence="5">
    <location>
        <begin position="2591"/>
        <end position="2602"/>
    </location>
</feature>
<name>A0A9W8K1Z6_9AGAR</name>
<keyword evidence="3" id="KW-0863">Zinc-finger</keyword>
<dbReference type="GO" id="GO:0006351">
    <property type="term" value="P:DNA-templated transcription"/>
    <property type="evidence" value="ECO:0007669"/>
    <property type="project" value="InterPro"/>
</dbReference>
<keyword evidence="3" id="KW-0479">Metal-binding</keyword>
<keyword evidence="2" id="KW-0539">Nucleus</keyword>